<evidence type="ECO:0000259" key="4">
    <source>
        <dbReference type="PROSITE" id="PS52035"/>
    </source>
</evidence>
<organism evidence="5 6">
    <name type="scientific">Parthenolecanium corni</name>
    <dbReference type="NCBI Taxonomy" id="536013"/>
    <lineage>
        <taxon>Eukaryota</taxon>
        <taxon>Metazoa</taxon>
        <taxon>Ecdysozoa</taxon>
        <taxon>Arthropoda</taxon>
        <taxon>Hexapoda</taxon>
        <taxon>Insecta</taxon>
        <taxon>Pterygota</taxon>
        <taxon>Neoptera</taxon>
        <taxon>Paraneoptera</taxon>
        <taxon>Hemiptera</taxon>
        <taxon>Sternorrhyncha</taxon>
        <taxon>Coccoidea</taxon>
        <taxon>Coccidae</taxon>
        <taxon>Parthenolecanium</taxon>
    </lineage>
</organism>
<dbReference type="Gene3D" id="3.40.630.10">
    <property type="entry name" value="Zn peptidases"/>
    <property type="match status" value="1"/>
</dbReference>
<dbReference type="PROSITE" id="PS52035">
    <property type="entry name" value="PEPTIDASE_M14"/>
    <property type="match status" value="1"/>
</dbReference>
<feature type="active site" description="Proton donor/acceptor" evidence="3">
    <location>
        <position position="200"/>
    </location>
</feature>
<reference evidence="5 6" key="1">
    <citation type="submission" date="2024-03" db="EMBL/GenBank/DDBJ databases">
        <title>Adaptation during the transition from Ophiocordyceps entomopathogen to insect associate is accompanied by gene loss and intensified selection.</title>
        <authorList>
            <person name="Ward C.M."/>
            <person name="Onetto C.A."/>
            <person name="Borneman A.R."/>
        </authorList>
    </citation>
    <scope>NUCLEOTIDE SEQUENCE [LARGE SCALE GENOMIC DNA]</scope>
    <source>
        <strain evidence="5">AWRI1</strain>
        <tissue evidence="5">Single Adult Female</tissue>
    </source>
</reference>
<dbReference type="AlphaFoldDB" id="A0AAN9Y550"/>
<dbReference type="GO" id="GO:0008270">
    <property type="term" value="F:zinc ion binding"/>
    <property type="evidence" value="ECO:0007669"/>
    <property type="project" value="InterPro"/>
</dbReference>
<gene>
    <name evidence="5" type="ORF">V9T40_001454</name>
</gene>
<evidence type="ECO:0000256" key="1">
    <source>
        <dbReference type="ARBA" id="ARBA00001947"/>
    </source>
</evidence>
<comment type="cofactor">
    <cofactor evidence="1">
        <name>Zn(2+)</name>
        <dbReference type="ChEBI" id="CHEBI:29105"/>
    </cofactor>
</comment>
<dbReference type="EMBL" id="JBBCAQ010000019">
    <property type="protein sequence ID" value="KAK7595021.1"/>
    <property type="molecule type" value="Genomic_DNA"/>
</dbReference>
<comment type="caution">
    <text evidence="5">The sequence shown here is derived from an EMBL/GenBank/DDBJ whole genome shotgun (WGS) entry which is preliminary data.</text>
</comment>
<evidence type="ECO:0000256" key="2">
    <source>
        <dbReference type="ARBA" id="ARBA00005988"/>
    </source>
</evidence>
<proteinExistence type="inferred from homology"/>
<dbReference type="PANTHER" id="PTHR12756:SF11">
    <property type="entry name" value="CYTOSOLIC CARBOXYPEPTIDASE 1"/>
    <property type="match status" value="1"/>
</dbReference>
<name>A0AAN9Y550_9HEMI</name>
<keyword evidence="6" id="KW-1185">Reference proteome</keyword>
<dbReference type="PANTHER" id="PTHR12756">
    <property type="entry name" value="CYTOSOLIC CARBOXYPEPTIDASE"/>
    <property type="match status" value="1"/>
</dbReference>
<dbReference type="InterPro" id="IPR050821">
    <property type="entry name" value="Cytosolic_carboxypeptidase"/>
</dbReference>
<dbReference type="Proteomes" id="UP001367676">
    <property type="component" value="Unassembled WGS sequence"/>
</dbReference>
<evidence type="ECO:0000256" key="3">
    <source>
        <dbReference type="PROSITE-ProRule" id="PRU01379"/>
    </source>
</evidence>
<comment type="similarity">
    <text evidence="2 3">Belongs to the peptidase M14 family.</text>
</comment>
<dbReference type="SUPFAM" id="SSF53187">
    <property type="entry name" value="Zn-dependent exopeptidases"/>
    <property type="match status" value="1"/>
</dbReference>
<dbReference type="GO" id="GO:0006508">
    <property type="term" value="P:proteolysis"/>
    <property type="evidence" value="ECO:0007669"/>
    <property type="project" value="InterPro"/>
</dbReference>
<dbReference type="GO" id="GO:0004181">
    <property type="term" value="F:metallocarboxypeptidase activity"/>
    <property type="evidence" value="ECO:0007669"/>
    <property type="project" value="InterPro"/>
</dbReference>
<feature type="domain" description="Peptidase M14" evidence="4">
    <location>
        <begin position="1"/>
        <end position="236"/>
    </location>
</feature>
<protein>
    <recommendedName>
        <fullName evidence="4">Peptidase M14 domain-containing protein</fullName>
    </recommendedName>
</protein>
<accession>A0AAN9Y550</accession>
<evidence type="ECO:0000313" key="5">
    <source>
        <dbReference type="EMBL" id="KAK7595021.1"/>
    </source>
</evidence>
<evidence type="ECO:0000313" key="6">
    <source>
        <dbReference type="Proteomes" id="UP001367676"/>
    </source>
</evidence>
<dbReference type="InterPro" id="IPR000834">
    <property type="entry name" value="Peptidase_M14"/>
</dbReference>
<sequence>MANSGTAGVSLFLSSDPLEKKKLEQKKEEVIAVSPRISAIFANWTSSHFLDALPIGSGFTIGKELLQNRHRCGLTDEDLNRKWSHPDRQLHPSIYHTKGLLEYCTRILRRTPFIFCDFHGHSRRKNVFFFGCSNQESWLEADRNIPNVGIEHQLLPHVMENCSPAFSSELCTYKVERNRESTARVTVWREFGVKRSYTMETSYCGCDQGPYKGFHLDTVHLQEIGSNFCTALTCLYDERKWRIEMLLAKQDGNRIKCKLPIKNDTSAISGLELTEDSDQSKENYSASNSD</sequence>